<dbReference type="EMBL" id="JAAXMD010000249">
    <property type="protein sequence ID" value="NKQ27223.1"/>
    <property type="molecule type" value="Genomic_DNA"/>
</dbReference>
<dbReference type="InterPro" id="IPR001242">
    <property type="entry name" value="Condensation_dom"/>
</dbReference>
<dbReference type="PANTHER" id="PTHR45398">
    <property type="match status" value="1"/>
</dbReference>
<dbReference type="Pfam" id="PF00668">
    <property type="entry name" value="Condensation"/>
    <property type="match status" value="1"/>
</dbReference>
<dbReference type="PANTHER" id="PTHR45398:SF1">
    <property type="entry name" value="ENZYME, PUTATIVE (JCVI)-RELATED"/>
    <property type="match status" value="1"/>
</dbReference>
<proteinExistence type="predicted"/>
<evidence type="ECO:0000313" key="2">
    <source>
        <dbReference type="EMBL" id="NKQ27223.1"/>
    </source>
</evidence>
<evidence type="ECO:0000313" key="3">
    <source>
        <dbReference type="Proteomes" id="UP000744032"/>
    </source>
</evidence>
<name>A0ABX1INM0_STRGB</name>
<evidence type="ECO:0000259" key="1">
    <source>
        <dbReference type="Pfam" id="PF00668"/>
    </source>
</evidence>
<comment type="caution">
    <text evidence="2">The sequence shown here is derived from an EMBL/GenBank/DDBJ whole genome shotgun (WGS) entry which is preliminary data.</text>
</comment>
<dbReference type="SUPFAM" id="SSF52777">
    <property type="entry name" value="CoA-dependent acyltransferases"/>
    <property type="match status" value="2"/>
</dbReference>
<organism evidence="2 3">
    <name type="scientific">Streptomyces galbus</name>
    <dbReference type="NCBI Taxonomy" id="33898"/>
    <lineage>
        <taxon>Bacteria</taxon>
        <taxon>Bacillati</taxon>
        <taxon>Actinomycetota</taxon>
        <taxon>Actinomycetes</taxon>
        <taxon>Kitasatosporales</taxon>
        <taxon>Streptomycetaceae</taxon>
        <taxon>Streptomyces</taxon>
    </lineage>
</organism>
<dbReference type="RefSeq" id="WP_168375181.1">
    <property type="nucleotide sequence ID" value="NZ_JAAXMD010000249.1"/>
</dbReference>
<feature type="domain" description="Condensation" evidence="1">
    <location>
        <begin position="1"/>
        <end position="447"/>
    </location>
</feature>
<accession>A0ABX1INM0</accession>
<sequence length="474" mass="51764">MIPLSFAQRRMWLTHQIEGGAETYNISPAFRLTGPLDRDALAAALRDVVGRHETLRTTYVTDEDDEPHQRILAAGDAPVPLPVADVTPEELPGAIDEVIAHRFDLAAEIPFRAHLFCCSPEEHVLVLVIHHIASDGVSGGPLARDLTAAYTARREGRAPQWTPLPVQYKDYALWQRELLGDVNDPGSLAAAQIDYWRAELAGVPQPLNLPLDRPRPAERSSHGEAVDVVVDPAVAAGLQKLADERGMTMAMVLQAAVGVLLGKLGGGDDVTIGGPIAGRTDEALADLVGFFVNTQVLRVDLSGDPTFADLLAQVRDKALTAYEHQDVPFETLVEQINPERSLAYQPLFQVMFAWQNFARQDFELPGLTVEFEQHLTQTALSDLFFSIAMDESGALRGDLQYATQLFDRDTAEAVVARFVRVLEQVAADPLLPVSAVEVLSVAEREWLVRGVNDTAVAVECLLYTFDAADDPLGL</sequence>
<dbReference type="CDD" id="cd19540">
    <property type="entry name" value="LCL_NRPS-like"/>
    <property type="match status" value="1"/>
</dbReference>
<dbReference type="Gene3D" id="3.30.559.30">
    <property type="entry name" value="Nonribosomal peptide synthetase, condensation domain"/>
    <property type="match status" value="1"/>
</dbReference>
<keyword evidence="3" id="KW-1185">Reference proteome</keyword>
<protein>
    <recommendedName>
        <fullName evidence="1">Condensation domain-containing protein</fullName>
    </recommendedName>
</protein>
<dbReference type="InterPro" id="IPR023213">
    <property type="entry name" value="CAT-like_dom_sf"/>
</dbReference>
<reference evidence="2 3" key="1">
    <citation type="submission" date="2020-04" db="EMBL/GenBank/DDBJ databases">
        <title>Genome sequence of Streptomyces galbus strain I339.</title>
        <authorList>
            <person name="Silva E.A.N."/>
            <person name="Merces M."/>
            <person name="Castelo Branco A.P.O.T."/>
            <person name="Vasconcelos P.C."/>
            <person name="Costa N.P."/>
            <person name="Marinho G.C.S."/>
            <person name="Oliveira C.J.B."/>
            <person name="Araujo D."/>
            <person name="Rodrigues Junior V.S."/>
            <person name="Almeida R."/>
            <person name="Silva Filho U.R."/>
            <person name="Andrade A.S.A."/>
            <person name="Cibulski S.P."/>
        </authorList>
    </citation>
    <scope>NUCLEOTIDE SEQUENCE [LARGE SCALE GENOMIC DNA]</scope>
    <source>
        <strain evidence="2 3">I339</strain>
    </source>
</reference>
<dbReference type="Gene3D" id="3.30.559.10">
    <property type="entry name" value="Chloramphenicol acetyltransferase-like domain"/>
    <property type="match status" value="1"/>
</dbReference>
<dbReference type="Proteomes" id="UP000744032">
    <property type="component" value="Unassembled WGS sequence"/>
</dbReference>
<gene>
    <name evidence="2" type="ORF">HF200_23090</name>
</gene>